<keyword evidence="7 15" id="KW-0812">Transmembrane</keyword>
<organism evidence="18 19">
    <name type="scientific">Arthrobacter halodurans</name>
    <dbReference type="NCBI Taxonomy" id="516699"/>
    <lineage>
        <taxon>Bacteria</taxon>
        <taxon>Bacillati</taxon>
        <taxon>Actinomycetota</taxon>
        <taxon>Actinomycetes</taxon>
        <taxon>Micrococcales</taxon>
        <taxon>Micrococcaceae</taxon>
        <taxon>Arthrobacter</taxon>
    </lineage>
</organism>
<name>A0ABV4URD2_9MICC</name>
<evidence type="ECO:0000256" key="9">
    <source>
        <dbReference type="ARBA" id="ARBA00022777"/>
    </source>
</evidence>
<evidence type="ECO:0000256" key="15">
    <source>
        <dbReference type="SAM" id="Phobius"/>
    </source>
</evidence>
<evidence type="ECO:0000256" key="8">
    <source>
        <dbReference type="ARBA" id="ARBA00022741"/>
    </source>
</evidence>
<evidence type="ECO:0000256" key="6">
    <source>
        <dbReference type="ARBA" id="ARBA00022679"/>
    </source>
</evidence>
<evidence type="ECO:0000259" key="16">
    <source>
        <dbReference type="PROSITE" id="PS50109"/>
    </source>
</evidence>
<comment type="subcellular location">
    <subcellularLocation>
        <location evidence="2">Cell membrane</location>
        <topology evidence="2">Multi-pass membrane protein</topology>
    </subcellularLocation>
</comment>
<proteinExistence type="predicted"/>
<keyword evidence="11 15" id="KW-1133">Transmembrane helix</keyword>
<evidence type="ECO:0000256" key="7">
    <source>
        <dbReference type="ARBA" id="ARBA00022692"/>
    </source>
</evidence>
<dbReference type="RefSeq" id="WP_373972643.1">
    <property type="nucleotide sequence ID" value="NZ_JBHDLJ010000011.1"/>
</dbReference>
<keyword evidence="8" id="KW-0547">Nucleotide-binding</keyword>
<dbReference type="Gene3D" id="3.30.450.20">
    <property type="entry name" value="PAS domain"/>
    <property type="match status" value="2"/>
</dbReference>
<dbReference type="InterPro" id="IPR029151">
    <property type="entry name" value="Sensor-like_sf"/>
</dbReference>
<evidence type="ECO:0000256" key="2">
    <source>
        <dbReference type="ARBA" id="ARBA00004651"/>
    </source>
</evidence>
<feature type="domain" description="Histidine kinase" evidence="16">
    <location>
        <begin position="373"/>
        <end position="566"/>
    </location>
</feature>
<evidence type="ECO:0000256" key="12">
    <source>
        <dbReference type="ARBA" id="ARBA00023012"/>
    </source>
</evidence>
<keyword evidence="9" id="KW-0418">Kinase</keyword>
<dbReference type="InterPro" id="IPR003594">
    <property type="entry name" value="HATPase_dom"/>
</dbReference>
<dbReference type="InterPro" id="IPR033463">
    <property type="entry name" value="sCache_3"/>
</dbReference>
<keyword evidence="4" id="KW-1003">Cell membrane</keyword>
<keyword evidence="5" id="KW-0597">Phosphoprotein</keyword>
<dbReference type="SUPFAM" id="SSF103190">
    <property type="entry name" value="Sensory domain-like"/>
    <property type="match status" value="1"/>
</dbReference>
<dbReference type="PANTHER" id="PTHR42878:SF15">
    <property type="entry name" value="BACTERIOPHYTOCHROME"/>
    <property type="match status" value="1"/>
</dbReference>
<evidence type="ECO:0000256" key="5">
    <source>
        <dbReference type="ARBA" id="ARBA00022553"/>
    </source>
</evidence>
<dbReference type="Pfam" id="PF17203">
    <property type="entry name" value="sCache_3_2"/>
    <property type="match status" value="1"/>
</dbReference>
<accession>A0ABV4URD2</accession>
<evidence type="ECO:0000256" key="11">
    <source>
        <dbReference type="ARBA" id="ARBA00022989"/>
    </source>
</evidence>
<protein>
    <recommendedName>
        <fullName evidence="14">Sensor-like histidine kinase SenX3</fullName>
        <ecNumber evidence="3">2.7.13.3</ecNumber>
    </recommendedName>
</protein>
<evidence type="ECO:0000313" key="18">
    <source>
        <dbReference type="EMBL" id="MFB0835468.1"/>
    </source>
</evidence>
<evidence type="ECO:0000256" key="3">
    <source>
        <dbReference type="ARBA" id="ARBA00012438"/>
    </source>
</evidence>
<dbReference type="EC" id="2.7.13.3" evidence="3"/>
<dbReference type="PRINTS" id="PR00344">
    <property type="entry name" value="BCTRLSENSOR"/>
</dbReference>
<evidence type="ECO:0000256" key="1">
    <source>
        <dbReference type="ARBA" id="ARBA00000085"/>
    </source>
</evidence>
<keyword evidence="12" id="KW-0902">Two-component regulatory system</keyword>
<dbReference type="InterPro" id="IPR035965">
    <property type="entry name" value="PAS-like_dom_sf"/>
</dbReference>
<dbReference type="PROSITE" id="PS50109">
    <property type="entry name" value="HIS_KIN"/>
    <property type="match status" value="1"/>
</dbReference>
<keyword evidence="19" id="KW-1185">Reference proteome</keyword>
<comment type="caution">
    <text evidence="18">The sequence shown here is derived from an EMBL/GenBank/DDBJ whole genome shotgun (WGS) entry which is preliminary data.</text>
</comment>
<keyword evidence="6" id="KW-0808">Transferase</keyword>
<dbReference type="Proteomes" id="UP001575652">
    <property type="component" value="Unassembled WGS sequence"/>
</dbReference>
<evidence type="ECO:0000256" key="4">
    <source>
        <dbReference type="ARBA" id="ARBA00022475"/>
    </source>
</evidence>
<evidence type="ECO:0000256" key="13">
    <source>
        <dbReference type="ARBA" id="ARBA00023136"/>
    </source>
</evidence>
<comment type="catalytic activity">
    <reaction evidence="1">
        <text>ATP + protein L-histidine = ADP + protein N-phospho-L-histidine.</text>
        <dbReference type="EC" id="2.7.13.3"/>
    </reaction>
</comment>
<evidence type="ECO:0000256" key="14">
    <source>
        <dbReference type="ARBA" id="ARBA00039401"/>
    </source>
</evidence>
<feature type="transmembrane region" description="Helical" evidence="15">
    <location>
        <begin position="26"/>
        <end position="46"/>
    </location>
</feature>
<dbReference type="SMART" id="SM00387">
    <property type="entry name" value="HATPase_c"/>
    <property type="match status" value="1"/>
</dbReference>
<evidence type="ECO:0000313" key="19">
    <source>
        <dbReference type="Proteomes" id="UP001575652"/>
    </source>
</evidence>
<feature type="domain" description="PAS" evidence="17">
    <location>
        <begin position="224"/>
        <end position="263"/>
    </location>
</feature>
<dbReference type="InterPro" id="IPR000014">
    <property type="entry name" value="PAS"/>
</dbReference>
<dbReference type="SUPFAM" id="SSF55785">
    <property type="entry name" value="PYP-like sensor domain (PAS domain)"/>
    <property type="match status" value="1"/>
</dbReference>
<dbReference type="EMBL" id="JBHDLJ010000011">
    <property type="protein sequence ID" value="MFB0835468.1"/>
    <property type="molecule type" value="Genomic_DNA"/>
</dbReference>
<dbReference type="PROSITE" id="PS50112">
    <property type="entry name" value="PAS"/>
    <property type="match status" value="1"/>
</dbReference>
<dbReference type="Pfam" id="PF02518">
    <property type="entry name" value="HATPase_c"/>
    <property type="match status" value="1"/>
</dbReference>
<keyword evidence="10 18" id="KW-0067">ATP-binding</keyword>
<sequence>MDPHAATRRSGSPAGPGGASSLATRLFLWQLVLITAVAVVVSVASYRNAEAQARDSAADRVMSVAATLAHDPFVVESVLRPDPSAALQPYAQEILATASVDFVTIMDTDRTRYTHPIPAQIGQDYIGSIDQALAGQPFVEEYAGTLGPSVRAIAPVRDEAGQITAMVAVGVTLRTLGITQSAAIPAILGVAAAAVALGGLAAYMLSRYLRRVTLGYGPEELRRLFAYYDSALHSLREGLVLVDGRGRLVLYNDHAADLLGLPPAGALRPLPVADLGLSESVRDLFASGRRATDEIHLTNSRVLVISQERAAEPELGAAPRLPFARRRGGRAGRPDRAEARRPGTVATLRDHTEIQALTGELETMKTLTEALRAQTHEHANRLHTVASLIELGREREALDFAVRDRQESQRLTDDVVQAIDEPFLTALLVGKAAQANERGIELTLTASGELPRDSLDARDLVTITGNLLDNAFDAAAASDARRVWADFSVVDSDVVISVADSGPGIDPDQLDGFLRMGTTTKSAGATPGGHGLGLALVRQAVSRLGGSLEVDNDAGAIFTVTLPLRGGAATAAYGRRAPDGSGGRSRG</sequence>
<dbReference type="InterPro" id="IPR050351">
    <property type="entry name" value="BphY/WalK/GraS-like"/>
</dbReference>
<dbReference type="GO" id="GO:0005524">
    <property type="term" value="F:ATP binding"/>
    <property type="evidence" value="ECO:0007669"/>
    <property type="project" value="UniProtKB-KW"/>
</dbReference>
<evidence type="ECO:0000256" key="10">
    <source>
        <dbReference type="ARBA" id="ARBA00022840"/>
    </source>
</evidence>
<dbReference type="SMART" id="SM00091">
    <property type="entry name" value="PAS"/>
    <property type="match status" value="1"/>
</dbReference>
<keyword evidence="13 15" id="KW-0472">Membrane</keyword>
<dbReference type="InterPro" id="IPR036890">
    <property type="entry name" value="HATPase_C_sf"/>
</dbReference>
<reference evidence="18 19" key="1">
    <citation type="submission" date="2024-09" db="EMBL/GenBank/DDBJ databases">
        <authorList>
            <person name="Salinas-Garcia M.A."/>
            <person name="Prieme A."/>
        </authorList>
    </citation>
    <scope>NUCLEOTIDE SEQUENCE [LARGE SCALE GENOMIC DNA]</scope>
    <source>
        <strain evidence="18 19">DSM 21081</strain>
    </source>
</reference>
<feature type="transmembrane region" description="Helical" evidence="15">
    <location>
        <begin position="182"/>
        <end position="205"/>
    </location>
</feature>
<dbReference type="PANTHER" id="PTHR42878">
    <property type="entry name" value="TWO-COMPONENT HISTIDINE KINASE"/>
    <property type="match status" value="1"/>
</dbReference>
<dbReference type="InterPro" id="IPR004358">
    <property type="entry name" value="Sig_transdc_His_kin-like_C"/>
</dbReference>
<gene>
    <name evidence="18" type="ORF">ACETWP_12790</name>
</gene>
<dbReference type="SUPFAM" id="SSF55874">
    <property type="entry name" value="ATPase domain of HSP90 chaperone/DNA topoisomerase II/histidine kinase"/>
    <property type="match status" value="1"/>
</dbReference>
<dbReference type="InterPro" id="IPR005467">
    <property type="entry name" value="His_kinase_dom"/>
</dbReference>
<dbReference type="Gene3D" id="3.30.565.10">
    <property type="entry name" value="Histidine kinase-like ATPase, C-terminal domain"/>
    <property type="match status" value="1"/>
</dbReference>
<evidence type="ECO:0000259" key="17">
    <source>
        <dbReference type="PROSITE" id="PS50112"/>
    </source>
</evidence>